<feature type="compositionally biased region" description="Polar residues" evidence="4">
    <location>
        <begin position="585"/>
        <end position="600"/>
    </location>
</feature>
<dbReference type="InterPro" id="IPR006631">
    <property type="entry name" value="DM4_12"/>
</dbReference>
<feature type="chain" id="PRO_5043691353" evidence="5">
    <location>
        <begin position="22"/>
        <end position="684"/>
    </location>
</feature>
<feature type="region of interest" description="Disordered" evidence="4">
    <location>
        <begin position="573"/>
        <end position="637"/>
    </location>
</feature>
<feature type="compositionally biased region" description="Acidic residues" evidence="4">
    <location>
        <begin position="612"/>
        <end position="621"/>
    </location>
</feature>
<feature type="signal peptide" evidence="5">
    <location>
        <begin position="1"/>
        <end position="21"/>
    </location>
</feature>
<keyword evidence="7" id="KW-1185">Reference proteome</keyword>
<accession>A0A182YK79</accession>
<dbReference type="Proteomes" id="UP000076408">
    <property type="component" value="Unassembled WGS sequence"/>
</dbReference>
<dbReference type="PANTHER" id="PTHR21682">
    <property type="entry name" value="COILED-COIL DOMAIN-CONTAINING PROTEIN 149"/>
    <property type="match status" value="1"/>
</dbReference>
<dbReference type="InterPro" id="IPR019179">
    <property type="entry name" value="CC149"/>
</dbReference>
<name>A0A182YK79_ANOST</name>
<comment type="similarity">
    <text evidence="1">Belongs to the CCDC149 family.</text>
</comment>
<evidence type="ECO:0000313" key="7">
    <source>
        <dbReference type="Proteomes" id="UP000076408"/>
    </source>
</evidence>
<dbReference type="VEuPathDB" id="VectorBase:ASTEI08864"/>
<keyword evidence="5" id="KW-0732">Signal</keyword>
<evidence type="ECO:0000313" key="6">
    <source>
        <dbReference type="EnsemblMetazoa" id="ASTEI08864-PA"/>
    </source>
</evidence>
<feature type="coiled-coil region" evidence="3">
    <location>
        <begin position="271"/>
        <end position="305"/>
    </location>
</feature>
<reference evidence="6" key="2">
    <citation type="submission" date="2020-05" db="UniProtKB">
        <authorList>
            <consortium name="EnsemblMetazoa"/>
        </authorList>
    </citation>
    <scope>IDENTIFICATION</scope>
    <source>
        <strain evidence="6">Indian</strain>
    </source>
</reference>
<sequence length="684" mass="76127">MKLAVIICLLTAFLDHRFSLATPGGQARALFFPPMTTLQVTMCTVTNGRLFKPPKKDYAVRRLGINLGFQVNYNLPFQLIDFYKPAYWARALIGVVQGRFKPTTVVSARDFKRSVTHPSSDLTAGQLYRAAEELLQAMEFGSDCLAKSVCELAHSPFHREPNQEDLLVEVAHFLLTPSFHRSFGETEYRERAKYEMAENLGYTALSRKLQSKVEALKIMRYELEKCRTERDQFKLMAETIQLRYSAIKNSLNAPDFQAAGFGNSSAVSLLVKQTRERNESLTTEVESLKQRLFDLEGDIKVVRARNVELQDTCSKLRATNESLLTANGDKTWQAEKSQLIAQLEQLRKRNAQLQYDFRSLLDEKEETVTERDAYKCKAHRLNHELTVALRGAGGTSQTLLDIDGLILENKYQAEKIANIENELSLARQAASKYKSMLETNRKKGIIKLGTNNNNKTIMSHSQVKHLLENGTVDELPLRAATISDLKSLCLALLDNVNDKSLALSHQKKTNKLLATKIAELERHIKTLAGSDDRTTMASLSPSQYLLNGYSSATVDQDQDGDIIVRHRPETAELTAQGSPIGPAEGNSSSGPSHSGQRTEPSSSNKSCVLSCSDDDEEDDEDAGRCTGDSATTNTSNTEELQAAIAQLVASVERDLNTDEQLPQLPDDIAALIEQFKATDSEHVS</sequence>
<proteinExistence type="inferred from homology"/>
<protein>
    <submittedName>
        <fullName evidence="6">Uncharacterized protein</fullName>
    </submittedName>
</protein>
<evidence type="ECO:0000256" key="1">
    <source>
        <dbReference type="ARBA" id="ARBA00005872"/>
    </source>
</evidence>
<keyword evidence="2 3" id="KW-0175">Coiled coil</keyword>
<evidence type="ECO:0000256" key="4">
    <source>
        <dbReference type="SAM" id="MobiDB-lite"/>
    </source>
</evidence>
<dbReference type="PANTHER" id="PTHR21682:SF2">
    <property type="entry name" value="COILED-COIL DOMAIN-CONTAINING PROTEIN 149"/>
    <property type="match status" value="1"/>
</dbReference>
<evidence type="ECO:0000256" key="5">
    <source>
        <dbReference type="SAM" id="SignalP"/>
    </source>
</evidence>
<evidence type="ECO:0000256" key="2">
    <source>
        <dbReference type="ARBA" id="ARBA00023054"/>
    </source>
</evidence>
<dbReference type="Pfam" id="PF09789">
    <property type="entry name" value="CC149"/>
    <property type="match status" value="1"/>
</dbReference>
<dbReference type="VEuPathDB" id="VectorBase:ASTEI20_042602"/>
<organism evidence="6 7">
    <name type="scientific">Anopheles stephensi</name>
    <name type="common">Indo-Pakistan malaria mosquito</name>
    <dbReference type="NCBI Taxonomy" id="30069"/>
    <lineage>
        <taxon>Eukaryota</taxon>
        <taxon>Metazoa</taxon>
        <taxon>Ecdysozoa</taxon>
        <taxon>Arthropoda</taxon>
        <taxon>Hexapoda</taxon>
        <taxon>Insecta</taxon>
        <taxon>Pterygota</taxon>
        <taxon>Neoptera</taxon>
        <taxon>Endopterygota</taxon>
        <taxon>Diptera</taxon>
        <taxon>Nematocera</taxon>
        <taxon>Culicoidea</taxon>
        <taxon>Culicidae</taxon>
        <taxon>Anophelinae</taxon>
        <taxon>Anopheles</taxon>
    </lineage>
</organism>
<feature type="coiled-coil region" evidence="3">
    <location>
        <begin position="329"/>
        <end position="363"/>
    </location>
</feature>
<dbReference type="AlphaFoldDB" id="A0A182YK79"/>
<dbReference type="Pfam" id="PF07841">
    <property type="entry name" value="DM4_12"/>
    <property type="match status" value="1"/>
</dbReference>
<feature type="compositionally biased region" description="Polar residues" evidence="4">
    <location>
        <begin position="628"/>
        <end position="637"/>
    </location>
</feature>
<feature type="compositionally biased region" description="Low complexity" evidence="4">
    <location>
        <begin position="601"/>
        <end position="611"/>
    </location>
</feature>
<dbReference type="EnsemblMetazoa" id="ASTEI08864-RA">
    <property type="protein sequence ID" value="ASTEI08864-PA"/>
    <property type="gene ID" value="ASTEI08864"/>
</dbReference>
<dbReference type="VEuPathDB" id="VectorBase:ASTEI20_037706"/>
<dbReference type="SMART" id="SM00718">
    <property type="entry name" value="DM4_12"/>
    <property type="match status" value="1"/>
</dbReference>
<evidence type="ECO:0000256" key="3">
    <source>
        <dbReference type="SAM" id="Coils"/>
    </source>
</evidence>
<reference evidence="7" key="1">
    <citation type="journal article" date="2014" name="Genome Biol.">
        <title>Genome analysis of a major urban malaria vector mosquito, Anopheles stephensi.</title>
        <authorList>
            <person name="Jiang X."/>
            <person name="Peery A."/>
            <person name="Hall A.B."/>
            <person name="Sharma A."/>
            <person name="Chen X.G."/>
            <person name="Waterhouse R.M."/>
            <person name="Komissarov A."/>
            <person name="Riehle M.M."/>
            <person name="Shouche Y."/>
            <person name="Sharakhova M.V."/>
            <person name="Lawson D."/>
            <person name="Pakpour N."/>
            <person name="Arensburger P."/>
            <person name="Davidson V.L."/>
            <person name="Eiglmeier K."/>
            <person name="Emrich S."/>
            <person name="George P."/>
            <person name="Kennedy R.C."/>
            <person name="Mane S.P."/>
            <person name="Maslen G."/>
            <person name="Oringanje C."/>
            <person name="Qi Y."/>
            <person name="Settlage R."/>
            <person name="Tojo M."/>
            <person name="Tubio J.M."/>
            <person name="Unger M.F."/>
            <person name="Wang B."/>
            <person name="Vernick K.D."/>
            <person name="Ribeiro J.M."/>
            <person name="James A.A."/>
            <person name="Michel K."/>
            <person name="Riehle M.A."/>
            <person name="Luckhart S."/>
            <person name="Sharakhov I.V."/>
            <person name="Tu Z."/>
        </authorList>
    </citation>
    <scope>NUCLEOTIDE SEQUENCE [LARGE SCALE GENOMIC DNA]</scope>
    <source>
        <strain evidence="7">Indian</strain>
    </source>
</reference>
<dbReference type="VEuPathDB" id="VectorBase:ASTE008443"/>